<reference evidence="1" key="1">
    <citation type="journal article" date="2014" name="Genome Announc.">
        <title>Draft Genome Sequences of a Phylogenetically Diverse Suite of Pseudomonas syringae Strains from Multiple Source Populations.</title>
        <authorList>
            <person name="Baltrus D.A."/>
            <person name="Yourstone S."/>
            <person name="Lind A."/>
            <person name="Guilbaud C."/>
            <person name="Sands D.C."/>
            <person name="Jones C.D."/>
            <person name="Morris C.E."/>
            <person name="Dangl J.L."/>
        </authorList>
    </citation>
    <scope>NUCLEOTIDE SEQUENCE</scope>
    <source>
        <strain evidence="1">CC1417</strain>
    </source>
</reference>
<dbReference type="AlphaFoldDB" id="A0AAU8LER5"/>
<evidence type="ECO:0000313" key="1">
    <source>
        <dbReference type="EMBL" id="XCN66848.1"/>
    </source>
</evidence>
<gene>
    <name evidence="1" type="ORF">N011_20515</name>
</gene>
<proteinExistence type="predicted"/>
<reference evidence="1" key="2">
    <citation type="submission" date="2024-07" db="EMBL/GenBank/DDBJ databases">
        <title>A complete genome sequence for Pseudomonas syringae CC1417.</title>
        <authorList>
            <person name="Baltrus D.A."/>
        </authorList>
    </citation>
    <scope>NUCLEOTIDE SEQUENCE</scope>
    <source>
        <strain evidence="1">CC1417</strain>
    </source>
</reference>
<name>A0AAU8LER5_PSESX</name>
<dbReference type="EMBL" id="CP159362">
    <property type="protein sequence ID" value="XCN66848.1"/>
    <property type="molecule type" value="Genomic_DNA"/>
</dbReference>
<accession>A0AAU8LER5</accession>
<organism evidence="1">
    <name type="scientific">Pseudomonas syringae CC1417</name>
    <dbReference type="NCBI Taxonomy" id="1357272"/>
    <lineage>
        <taxon>Bacteria</taxon>
        <taxon>Pseudomonadati</taxon>
        <taxon>Pseudomonadota</taxon>
        <taxon>Gammaproteobacteria</taxon>
        <taxon>Pseudomonadales</taxon>
        <taxon>Pseudomonadaceae</taxon>
        <taxon>Pseudomonas</taxon>
        <taxon>Pseudomonas syringae</taxon>
    </lineage>
</organism>
<protein>
    <submittedName>
        <fullName evidence="1">Uncharacterized protein</fullName>
    </submittedName>
</protein>
<dbReference type="RefSeq" id="WP_024696140.1">
    <property type="nucleotide sequence ID" value="NZ_CP159362.1"/>
</dbReference>
<sequence length="308" mass="33762">MSEMKVVPPIEITPARIVSYNVPENDYPEWAAGTYTIGTRKIIAAQHTVYEVLAASTADSPLDGIAKAVPTWMIVSPTNRWKMFNKRRGNTWMIGTTTTNPESIDITLRPGARINSFGLVGVKASSVRVIMTIPGQAQPVYDKTFAMSSKAGGSWYQYYFGQFVTKDNVAQLDLPAFNNADIRFLISAPGGVAEVGMLIIGMAKTIGVATYGTSLGDESYSNVSEDDFGNTTITPRGSRQYVDYSVVMTSDQVSSARRTLIPLRDVAALYIGSQDLDYTIIVGRFERLAIGLPTYDRAEYSLEVRSLM</sequence>